<dbReference type="GO" id="GO:0008270">
    <property type="term" value="F:zinc ion binding"/>
    <property type="evidence" value="ECO:0007669"/>
    <property type="project" value="UniProtKB-UniRule"/>
</dbReference>
<dbReference type="Gene3D" id="3.30.60.190">
    <property type="match status" value="1"/>
</dbReference>
<gene>
    <name evidence="4" type="ORF">UTRI_05306_B</name>
</gene>
<keyword evidence="5" id="KW-1185">Reference proteome</keyword>
<feature type="region of interest" description="Disordered" evidence="2">
    <location>
        <begin position="321"/>
        <end position="348"/>
    </location>
</feature>
<keyword evidence="1" id="KW-0863">Zinc-finger</keyword>
<dbReference type="PANTHER" id="PTHR15555">
    <property type="entry name" value="ZINC FINGER HIT DOMAIN CONTAINING PROTEIN 2 PROTEIN FON -RELATED"/>
    <property type="match status" value="1"/>
</dbReference>
<dbReference type="PROSITE" id="PS51083">
    <property type="entry name" value="ZF_HIT"/>
    <property type="match status" value="1"/>
</dbReference>
<dbReference type="OrthoDB" id="18412at2759"/>
<dbReference type="Proteomes" id="UP000324022">
    <property type="component" value="Unassembled WGS sequence"/>
</dbReference>
<feature type="domain" description="HIT-type" evidence="3">
    <location>
        <begin position="39"/>
        <end position="72"/>
    </location>
</feature>
<organism evidence="4 5">
    <name type="scientific">Ustilago trichophora</name>
    <dbReference type="NCBI Taxonomy" id="86804"/>
    <lineage>
        <taxon>Eukaryota</taxon>
        <taxon>Fungi</taxon>
        <taxon>Dikarya</taxon>
        <taxon>Basidiomycota</taxon>
        <taxon>Ustilaginomycotina</taxon>
        <taxon>Ustilaginomycetes</taxon>
        <taxon>Ustilaginales</taxon>
        <taxon>Ustilaginaceae</taxon>
        <taxon>Ustilago</taxon>
    </lineage>
</organism>
<dbReference type="InterPro" id="IPR039646">
    <property type="entry name" value="ZNHIT2"/>
</dbReference>
<evidence type="ECO:0000313" key="5">
    <source>
        <dbReference type="Proteomes" id="UP000324022"/>
    </source>
</evidence>
<protein>
    <recommendedName>
        <fullName evidence="3">HIT-type domain-containing protein</fullName>
    </recommendedName>
</protein>
<dbReference type="Pfam" id="PF04438">
    <property type="entry name" value="zf-HIT"/>
    <property type="match status" value="1"/>
</dbReference>
<dbReference type="InterPro" id="IPR007529">
    <property type="entry name" value="Znf_HIT"/>
</dbReference>
<evidence type="ECO:0000259" key="3">
    <source>
        <dbReference type="PROSITE" id="PS51083"/>
    </source>
</evidence>
<dbReference type="SUPFAM" id="SSF144232">
    <property type="entry name" value="HIT/MYND zinc finger-like"/>
    <property type="match status" value="1"/>
</dbReference>
<keyword evidence="1" id="KW-0479">Metal-binding</keyword>
<feature type="region of interest" description="Disordered" evidence="2">
    <location>
        <begin position="164"/>
        <end position="216"/>
    </location>
</feature>
<feature type="compositionally biased region" description="Acidic residues" evidence="2">
    <location>
        <begin position="120"/>
        <end position="131"/>
    </location>
</feature>
<keyword evidence="1" id="KW-0862">Zinc</keyword>
<reference evidence="4 5" key="1">
    <citation type="submission" date="2018-03" db="EMBL/GenBank/DDBJ databases">
        <authorList>
            <person name="Guldener U."/>
        </authorList>
    </citation>
    <scope>NUCLEOTIDE SEQUENCE [LARGE SCALE GENOMIC DNA]</scope>
    <source>
        <strain evidence="4 5">NBRC100155</strain>
    </source>
</reference>
<feature type="compositionally biased region" description="Acidic residues" evidence="2">
    <location>
        <begin position="328"/>
        <end position="339"/>
    </location>
</feature>
<dbReference type="CDD" id="cd23024">
    <property type="entry name" value="zf-HIT_ZNHIT2-3"/>
    <property type="match status" value="1"/>
</dbReference>
<evidence type="ECO:0000313" key="4">
    <source>
        <dbReference type="EMBL" id="SPO31055.1"/>
    </source>
</evidence>
<evidence type="ECO:0000256" key="2">
    <source>
        <dbReference type="SAM" id="MobiDB-lite"/>
    </source>
</evidence>
<dbReference type="EMBL" id="OOIN01000036">
    <property type="protein sequence ID" value="SPO31055.1"/>
    <property type="molecule type" value="Genomic_DNA"/>
</dbReference>
<dbReference type="PANTHER" id="PTHR15555:SF0">
    <property type="entry name" value="ZINC FINGER HIT DOMAIN-CONTAINING PROTEIN 2"/>
    <property type="match status" value="1"/>
</dbReference>
<dbReference type="AlphaFoldDB" id="A0A5C3ELS3"/>
<evidence type="ECO:0000256" key="1">
    <source>
        <dbReference type="PROSITE-ProRule" id="PRU00453"/>
    </source>
</evidence>
<sequence>MSLSDLLNISRTVRRDKAREQDLLPTPASSSAAVTNRLCNICFTSPAAYNCPRCNIPYCSLACFRRSEHQDCSTVFSSSAIRVHLGADDLAIEDDDRNKVVNILGRLKRDEKEAKMRQQEEDEDSDEDEDVDPRVEVTWEQIEGASTDALLAMLTPKERKKFMDAVKSPQSAASLMQRLDRKADRRPRLEPSAPPPGVLIVPQSPAEHAPRKQAVKRDWQSTPWFETVDATPKFFDRPSADVSAFVVTLERILAGGSNKVTIKDGPTPVNLVYNLCATLMAYAYTLRHLDASSLSESLRGYKEASLIRVPAPLHEKLLLSQPSKQDGNDDEPPPLEPDDPISNQQVGIPQPATAGIVSTSSTTSPSLEDLTTAEEALTELSRLVPFLFSQPPAAAKESRPFADSKDASKVVLTSLDDASMWLLSRLALDSEVGIGGADALDLQLSEDLTRLLTPKQFIPSLSDDEELEPKFSLASKFTSLPPQEAFAAAQTPLLLNAVADLYFYLADVATLVAAPSSPLSHLRAGSKSIKLAQRKLCFYFCSAVVGNQQAGTNLGQELRDHIESLKRRMDASEQADKLAAAVSLLNQDDSAPLSRPSINTNHQ</sequence>
<proteinExistence type="predicted"/>
<feature type="compositionally biased region" description="Basic and acidic residues" evidence="2">
    <location>
        <begin position="178"/>
        <end position="189"/>
    </location>
</feature>
<feature type="region of interest" description="Disordered" evidence="2">
    <location>
        <begin position="111"/>
        <end position="132"/>
    </location>
</feature>
<accession>A0A5C3ELS3</accession>
<name>A0A5C3ELS3_9BASI</name>